<protein>
    <submittedName>
        <fullName evidence="1">Uncharacterized protein</fullName>
    </submittedName>
</protein>
<dbReference type="RefSeq" id="WP_157072826.1">
    <property type="nucleotide sequence ID" value="NZ_LNQR01000032.1"/>
</dbReference>
<accession>A0ABR5SII0</accession>
<comment type="caution">
    <text evidence="1">The sequence shown here is derived from an EMBL/GenBank/DDBJ whole genome shotgun (WGS) entry which is preliminary data.</text>
</comment>
<proteinExistence type="predicted"/>
<sequence length="569" mass="65902">MIFSTSSSVDVYLKEVHNIKCQCLSKFLNEDEIKKAMDYTTAVIDEILLALDNTVSAEINKAYGLDMNFFSALYSYSGKHHFAEYYFFIISLKHFIELHKPDEPNEIIIYNFDFSATFPGISTDMAYIINQLSQLFGGYDIKIISYHNIKRRQRNYFKELSIVFRRLKKMPLYMINRLIYVLSSSLRHKGFSAKKKTILLSEPLYEIEFIKSRLNKYNVITDKFAEDTGIKVTQNINSIPAGIRHNINGDSLANIFIKDITESFNKNIVSYLNTVDALRSINKQYPICLGIWGCSPWDGTRAIIFEYLRSVNIKTAGSQHGCLFGEAFIPWQFNTDFNRCDYFFSYGFTKNDLKKLYPEKKINIDVLPFGKVNIIPRKRKRQAIDILFPVTNTLSMLQGGIVRTPPDRLTRIQIEIISYLDSIDGINAYVKPFMNSTVENCSVFTLLNKVKRLKVVYDMKLDEFLQIYSPRAVVIEFPSQPLVEVIHLNTEIFLLSDPINPYAEDVLELLKKRVHYFDSTEGLIAALDLFLNGTLEKKRDNSYMNHYVCKDNTKENILKSIYALIEKNE</sequence>
<evidence type="ECO:0000313" key="1">
    <source>
        <dbReference type="EMBL" id="KWT91063.1"/>
    </source>
</evidence>
<reference evidence="1 2" key="1">
    <citation type="submission" date="2015-11" db="EMBL/GenBank/DDBJ databases">
        <authorList>
            <person name="Lin W."/>
        </authorList>
    </citation>
    <scope>NUCLEOTIDE SEQUENCE [LARGE SCALE GENOMIC DNA]</scope>
    <source>
        <strain evidence="1 2">HCH-1</strain>
    </source>
</reference>
<dbReference type="EMBL" id="LNQR01000032">
    <property type="protein sequence ID" value="KWT91063.1"/>
    <property type="molecule type" value="Genomic_DNA"/>
</dbReference>
<organism evidence="1 2">
    <name type="scientific">Candidatus Magnetominusculus xianensis</name>
    <dbReference type="NCBI Taxonomy" id="1748249"/>
    <lineage>
        <taxon>Bacteria</taxon>
        <taxon>Pseudomonadati</taxon>
        <taxon>Nitrospirota</taxon>
        <taxon>Nitrospiria</taxon>
        <taxon>Nitrospirales</taxon>
        <taxon>Nitrospiraceae</taxon>
        <taxon>Candidatus Magnetominusculus</taxon>
    </lineage>
</organism>
<keyword evidence="2" id="KW-1185">Reference proteome</keyword>
<evidence type="ECO:0000313" key="2">
    <source>
        <dbReference type="Proteomes" id="UP000060487"/>
    </source>
</evidence>
<dbReference type="Proteomes" id="UP000060487">
    <property type="component" value="Unassembled WGS sequence"/>
</dbReference>
<gene>
    <name evidence="1" type="ORF">ASN18_0887</name>
</gene>
<name>A0ABR5SII0_9BACT</name>